<dbReference type="InterPro" id="IPR037523">
    <property type="entry name" value="VOC_core"/>
</dbReference>
<dbReference type="Gene3D" id="3.10.180.10">
    <property type="entry name" value="2,3-Dihydroxybiphenyl 1,2-Dioxygenase, domain 1"/>
    <property type="match status" value="1"/>
</dbReference>
<dbReference type="AlphaFoldDB" id="W7DLF9"/>
<dbReference type="Proteomes" id="UP000019241">
    <property type="component" value="Unassembled WGS sequence"/>
</dbReference>
<dbReference type="PATRIC" id="fig|1265822.4.peg.2691"/>
<comment type="caution">
    <text evidence="2">The sequence shown here is derived from an EMBL/GenBank/DDBJ whole genome shotgun (WGS) entry which is preliminary data.</text>
</comment>
<proteinExistence type="predicted"/>
<evidence type="ECO:0000259" key="1">
    <source>
        <dbReference type="PROSITE" id="PS51819"/>
    </source>
</evidence>
<dbReference type="PANTHER" id="PTHR36110:SF3">
    <property type="entry name" value="VOC DOMAIN-CONTAINING PROTEIN"/>
    <property type="match status" value="1"/>
</dbReference>
<reference evidence="2 3" key="1">
    <citation type="submission" date="2012-12" db="EMBL/GenBank/DDBJ databases">
        <title>Novel taxa of Listeriaceae from agricultural environments in the United States.</title>
        <authorList>
            <person name="den Bakker H.C."/>
            <person name="Allred A."/>
            <person name="Warchocki S."/>
            <person name="Wright E.M."/>
            <person name="Burrell A."/>
            <person name="Nightingale K.K."/>
            <person name="Kephart D."/>
            <person name="Wiedmann M."/>
        </authorList>
    </citation>
    <scope>NUCLEOTIDE SEQUENCE [LARGE SCALE GENOMIC DNA]</scope>
    <source>
        <strain evidence="2 3">FSL S10-1203</strain>
    </source>
</reference>
<dbReference type="InterPro" id="IPR029068">
    <property type="entry name" value="Glyas_Bleomycin-R_OHBP_Dase"/>
</dbReference>
<dbReference type="InterPro" id="IPR004360">
    <property type="entry name" value="Glyas_Fos-R_dOase_dom"/>
</dbReference>
<dbReference type="InterPro" id="IPR052537">
    <property type="entry name" value="Extradiol_RC_dioxygenase"/>
</dbReference>
<sequence length="41" mass="4627">MIKDLKGIHHVTAMTSSAEKNYEFFTEVLGMRLVKKNSQSG</sequence>
<organism evidence="2 3">
    <name type="scientific">Listeria fleischmannii FSL S10-1203</name>
    <dbReference type="NCBI Taxonomy" id="1265822"/>
    <lineage>
        <taxon>Bacteria</taxon>
        <taxon>Bacillati</taxon>
        <taxon>Bacillota</taxon>
        <taxon>Bacilli</taxon>
        <taxon>Bacillales</taxon>
        <taxon>Listeriaceae</taxon>
        <taxon>Listeria</taxon>
    </lineage>
</organism>
<feature type="domain" description="VOC" evidence="1">
    <location>
        <begin position="7"/>
        <end position="41"/>
    </location>
</feature>
<evidence type="ECO:0000313" key="3">
    <source>
        <dbReference type="Proteomes" id="UP000019241"/>
    </source>
</evidence>
<name>W7DLF9_9LIST</name>
<dbReference type="PANTHER" id="PTHR36110">
    <property type="entry name" value="RING-CLEAVING DIOXYGENASE MHQE-RELATED"/>
    <property type="match status" value="1"/>
</dbReference>
<accession>W7DLF9</accession>
<gene>
    <name evidence="2" type="ORF">MCOL2_13222</name>
</gene>
<protein>
    <submittedName>
        <fullName evidence="2">Glyoxalase family protein</fullName>
    </submittedName>
</protein>
<dbReference type="EMBL" id="AODM01000043">
    <property type="protein sequence ID" value="EUJ52557.1"/>
    <property type="molecule type" value="Genomic_DNA"/>
</dbReference>
<dbReference type="PROSITE" id="PS51819">
    <property type="entry name" value="VOC"/>
    <property type="match status" value="1"/>
</dbReference>
<dbReference type="Pfam" id="PF00903">
    <property type="entry name" value="Glyoxalase"/>
    <property type="match status" value="1"/>
</dbReference>
<dbReference type="SUPFAM" id="SSF54593">
    <property type="entry name" value="Glyoxalase/Bleomycin resistance protein/Dihydroxybiphenyl dioxygenase"/>
    <property type="match status" value="1"/>
</dbReference>
<evidence type="ECO:0000313" key="2">
    <source>
        <dbReference type="EMBL" id="EUJ52557.1"/>
    </source>
</evidence>